<dbReference type="Proteomes" id="UP000886520">
    <property type="component" value="Chromosome 3"/>
</dbReference>
<evidence type="ECO:0000313" key="1">
    <source>
        <dbReference type="EMBL" id="KAI5083609.1"/>
    </source>
</evidence>
<accession>A0A9D4VC30</accession>
<evidence type="ECO:0000313" key="2">
    <source>
        <dbReference type="Proteomes" id="UP000886520"/>
    </source>
</evidence>
<reference evidence="1" key="1">
    <citation type="submission" date="2021-01" db="EMBL/GenBank/DDBJ databases">
        <title>Adiantum capillus-veneris genome.</title>
        <authorList>
            <person name="Fang Y."/>
            <person name="Liao Q."/>
        </authorList>
    </citation>
    <scope>NUCLEOTIDE SEQUENCE</scope>
    <source>
        <strain evidence="1">H3</strain>
        <tissue evidence="1">Leaf</tissue>
    </source>
</reference>
<name>A0A9D4VC30_ADICA</name>
<proteinExistence type="predicted"/>
<dbReference type="EMBL" id="JABFUD020000002">
    <property type="protein sequence ID" value="KAI5083609.1"/>
    <property type="molecule type" value="Genomic_DNA"/>
</dbReference>
<protein>
    <submittedName>
        <fullName evidence="1">Uncharacterized protein</fullName>
    </submittedName>
</protein>
<organism evidence="1 2">
    <name type="scientific">Adiantum capillus-veneris</name>
    <name type="common">Maidenhair fern</name>
    <dbReference type="NCBI Taxonomy" id="13818"/>
    <lineage>
        <taxon>Eukaryota</taxon>
        <taxon>Viridiplantae</taxon>
        <taxon>Streptophyta</taxon>
        <taxon>Embryophyta</taxon>
        <taxon>Tracheophyta</taxon>
        <taxon>Polypodiopsida</taxon>
        <taxon>Polypodiidae</taxon>
        <taxon>Polypodiales</taxon>
        <taxon>Pteridineae</taxon>
        <taxon>Pteridaceae</taxon>
        <taxon>Vittarioideae</taxon>
        <taxon>Adiantum</taxon>
    </lineage>
</organism>
<keyword evidence="2" id="KW-1185">Reference proteome</keyword>
<comment type="caution">
    <text evidence="1">The sequence shown here is derived from an EMBL/GenBank/DDBJ whole genome shotgun (WGS) entry which is preliminary data.</text>
</comment>
<gene>
    <name evidence="1" type="ORF">GOP47_0003352</name>
</gene>
<dbReference type="AlphaFoldDB" id="A0A9D4VC30"/>
<sequence length="120" mass="13622">MAGYLRWGWYLRCKGLGLAPSGSHWLAFAHRRTQQLRQPIIFGTLVEAAPPRHAWAETTVGYHCWLQLCFGWGCGVCGRGPYLRWQSLGNDAGQKGLAPLKPSFARSLWFYLVSDIDWLL</sequence>